<protein>
    <submittedName>
        <fullName evidence="1">Uncharacterized protein</fullName>
    </submittedName>
</protein>
<organism evidence="1 2">
    <name type="scientific">Pseudomonas syringae group genomosp. 3</name>
    <dbReference type="NCBI Taxonomy" id="251701"/>
    <lineage>
        <taxon>Bacteria</taxon>
        <taxon>Pseudomonadati</taxon>
        <taxon>Pseudomonadota</taxon>
        <taxon>Gammaproteobacteria</taxon>
        <taxon>Pseudomonadales</taxon>
        <taxon>Pseudomonadaceae</taxon>
        <taxon>Pseudomonas</taxon>
    </lineage>
</organism>
<reference evidence="1 2" key="1">
    <citation type="submission" date="2017-11" db="EMBL/GenBank/DDBJ databases">
        <authorList>
            <person name="Han C.G."/>
        </authorList>
    </citation>
    <scope>NUCLEOTIDE SEQUENCE [LARGE SCALE GENOMIC DNA]</scope>
    <source>
        <strain evidence="1">CFBP6411</strain>
    </source>
</reference>
<gene>
    <name evidence="1" type="ORF">CFBP6411_02826</name>
</gene>
<sequence length="141" mass="16088">MALLSTFASKLSKGKAVVLCLLALLVFWYVTLPRVVVNYPKDGKEELRYIWNTQHRIDKGGMLPGEGTADIGHIFPDKDFFMMFDWWSGKKLRRCIDITPKWGTTTEINLDETGRIDTAKTSPDVIVRLKPCKGELDPFRP</sequence>
<dbReference type="RefSeq" id="WP_032633731.1">
    <property type="nucleotide sequence ID" value="NZ_LT963408.1"/>
</dbReference>
<accession>A0A2K4WE72</accession>
<name>A0A2K4WE72_9PSED</name>
<dbReference type="AlphaFoldDB" id="A0A2K4WE72"/>
<dbReference type="Proteomes" id="UP000238093">
    <property type="component" value="Chromosome I"/>
</dbReference>
<dbReference type="EMBL" id="LT963408">
    <property type="protein sequence ID" value="SOS34183.1"/>
    <property type="molecule type" value="Genomic_DNA"/>
</dbReference>
<evidence type="ECO:0000313" key="2">
    <source>
        <dbReference type="Proteomes" id="UP000238093"/>
    </source>
</evidence>
<evidence type="ECO:0000313" key="1">
    <source>
        <dbReference type="EMBL" id="SOS34183.1"/>
    </source>
</evidence>
<proteinExistence type="predicted"/>